<proteinExistence type="predicted"/>
<feature type="transmembrane region" description="Helical" evidence="1">
    <location>
        <begin position="6"/>
        <end position="24"/>
    </location>
</feature>
<organism evidence="2 3">
    <name type="scientific">Ceratitis capitata</name>
    <name type="common">Mediterranean fruit fly</name>
    <name type="synonym">Tephritis capitata</name>
    <dbReference type="NCBI Taxonomy" id="7213"/>
    <lineage>
        <taxon>Eukaryota</taxon>
        <taxon>Metazoa</taxon>
        <taxon>Ecdysozoa</taxon>
        <taxon>Arthropoda</taxon>
        <taxon>Hexapoda</taxon>
        <taxon>Insecta</taxon>
        <taxon>Pterygota</taxon>
        <taxon>Neoptera</taxon>
        <taxon>Endopterygota</taxon>
        <taxon>Diptera</taxon>
        <taxon>Brachycera</taxon>
        <taxon>Muscomorpha</taxon>
        <taxon>Tephritoidea</taxon>
        <taxon>Tephritidae</taxon>
        <taxon>Ceratitis</taxon>
        <taxon>Ceratitis</taxon>
    </lineage>
</organism>
<accession>A0A811UY76</accession>
<comment type="caution">
    <text evidence="2">The sequence shown here is derived from an EMBL/GenBank/DDBJ whole genome shotgun (WGS) entry which is preliminary data.</text>
</comment>
<feature type="transmembrane region" description="Helical" evidence="1">
    <location>
        <begin position="63"/>
        <end position="89"/>
    </location>
</feature>
<reference evidence="2" key="1">
    <citation type="submission" date="2020-11" db="EMBL/GenBank/DDBJ databases">
        <authorList>
            <person name="Whitehead M."/>
        </authorList>
    </citation>
    <scope>NUCLEOTIDE SEQUENCE</scope>
    <source>
        <strain evidence="2">EGII</strain>
    </source>
</reference>
<keyword evidence="1" id="KW-1133">Transmembrane helix</keyword>
<keyword evidence="1" id="KW-0472">Membrane</keyword>
<dbReference type="AlphaFoldDB" id="A0A811UY76"/>
<dbReference type="EMBL" id="CAJHJT010000034">
    <property type="protein sequence ID" value="CAD7004202.1"/>
    <property type="molecule type" value="Genomic_DNA"/>
</dbReference>
<keyword evidence="3" id="KW-1185">Reference proteome</keyword>
<dbReference type="Proteomes" id="UP000606786">
    <property type="component" value="Unassembled WGS sequence"/>
</dbReference>
<gene>
    <name evidence="2" type="ORF">CCAP1982_LOCUS12621</name>
</gene>
<evidence type="ECO:0000256" key="1">
    <source>
        <dbReference type="SAM" id="Phobius"/>
    </source>
</evidence>
<evidence type="ECO:0000313" key="3">
    <source>
        <dbReference type="Proteomes" id="UP000606786"/>
    </source>
</evidence>
<name>A0A811UY76_CERCA</name>
<keyword evidence="1" id="KW-0812">Transmembrane</keyword>
<sequence>MIRHVLTVILPAFTIFTIIGTLSVRTHTSSLLYCNVSLIKRSGKAAMNYFTPMRSIPLHSARAIWLQQGGGVGLSTFLIFRFSIIYYYVY</sequence>
<evidence type="ECO:0000313" key="2">
    <source>
        <dbReference type="EMBL" id="CAD7004202.1"/>
    </source>
</evidence>
<protein>
    <submittedName>
        <fullName evidence="2">(Mediterranean fruit fly) hypothetical protein</fullName>
    </submittedName>
</protein>